<dbReference type="EMBL" id="PNYC01000029">
    <property type="protein sequence ID" value="PMS30788.1"/>
    <property type="molecule type" value="Genomic_DNA"/>
</dbReference>
<evidence type="ECO:0000256" key="4">
    <source>
        <dbReference type="ARBA" id="ARBA00023186"/>
    </source>
</evidence>
<keyword evidence="6" id="KW-0282">Flagellum</keyword>
<sequence length="109" mass="12273">MNAKADYFARYEAIAAISARMLTAARKSLWDELTELQDEYRVLVDALCAIDADVSLNESERLRKYDLIRQILADDAAIRDLANPSMARLQVFFSAPRPAHVLKGLFRAG</sequence>
<dbReference type="Pfam" id="PF05400">
    <property type="entry name" value="FliT"/>
    <property type="match status" value="1"/>
</dbReference>
<reference evidence="7 9" key="2">
    <citation type="submission" date="2018-03" db="EMBL/GenBank/DDBJ databases">
        <title>Whole genome analyses suggest that Burkholderia sensu lato contains two further novel genera in the rhizoxinica-symbiotica group Mycetohabitans gen. nov., and Trinickia gen. nov.: implications for the evolution of diazotrophy and nodulation in the Burkholderiaceae.</title>
        <authorList>
            <person name="Estrada De Los Santos P."/>
            <person name="Palmer M."/>
            <person name="Chavez-Ramirez B."/>
            <person name="Steenkamp E.T."/>
            <person name="Hirsch A.M."/>
            <person name="Manyaka P."/>
            <person name="Maluk M."/>
            <person name="Lafos M."/>
            <person name="Crook M."/>
            <person name="Gross E."/>
            <person name="Simon M.F."/>
            <person name="Bueno Dos Reis Junior F."/>
            <person name="Poole P.S."/>
            <person name="Venter S.N."/>
            <person name="James E.K."/>
        </authorList>
    </citation>
    <scope>NUCLEOTIDE SEQUENCE [LARGE SCALE GENOMIC DNA]</scope>
    <source>
        <strain evidence="7 9">JPY-366</strain>
    </source>
</reference>
<accession>A0A2N7WMX2</accession>
<evidence type="ECO:0000256" key="5">
    <source>
        <dbReference type="ARBA" id="ARBA00093797"/>
    </source>
</evidence>
<proteinExistence type="predicted"/>
<protein>
    <recommendedName>
        <fullName evidence="5">Flagellar protein FliT</fullName>
    </recommendedName>
</protein>
<evidence type="ECO:0000313" key="8">
    <source>
        <dbReference type="Proteomes" id="UP000235777"/>
    </source>
</evidence>
<evidence type="ECO:0000256" key="3">
    <source>
        <dbReference type="ARBA" id="ARBA00022795"/>
    </source>
</evidence>
<keyword evidence="3" id="KW-1005">Bacterial flagellum biogenesis</keyword>
<dbReference type="STRING" id="863227.GCA_000373005_04058"/>
<dbReference type="InterPro" id="IPR008622">
    <property type="entry name" value="FliT"/>
</dbReference>
<reference evidence="6 8" key="1">
    <citation type="submission" date="2018-01" db="EMBL/GenBank/DDBJ databases">
        <title>Whole genome analyses suggest that Burkholderia sensu lato contains two further novel genera in the rhizoxinica-symbiotica group Mycetohabitans gen. nov., and Trinickia gen. nov.: implications for the evolution of diazotrophy and nodulation in the Burkholderiaceae.</title>
        <authorList>
            <person name="Estrada-de los Santos P."/>
            <person name="Palmer M."/>
            <person name="Chavez-Ramirez B."/>
            <person name="Beukes C."/>
            <person name="Steenkamp E.T."/>
            <person name="Hirsch A.M."/>
            <person name="Manyaka P."/>
            <person name="Maluk M."/>
            <person name="Lafos M."/>
            <person name="Crook M."/>
            <person name="Gross E."/>
            <person name="Simon M.F."/>
            <person name="Bueno dos Reis Junior F."/>
            <person name="Poole P.S."/>
            <person name="Venter S.N."/>
            <person name="James E.K."/>
        </authorList>
    </citation>
    <scope>NUCLEOTIDE SEQUENCE [LARGE SCALE GENOMIC DNA]</scope>
    <source>
        <strain evidence="6 8">JPY 581</strain>
    </source>
</reference>
<keyword evidence="4" id="KW-0143">Chaperone</keyword>
<evidence type="ECO:0000313" key="9">
    <source>
        <dbReference type="Proteomes" id="UP000240638"/>
    </source>
</evidence>
<organism evidence="6 8">
    <name type="scientific">Trinickia symbiotica</name>
    <dbReference type="NCBI Taxonomy" id="863227"/>
    <lineage>
        <taxon>Bacteria</taxon>
        <taxon>Pseudomonadati</taxon>
        <taxon>Pseudomonadota</taxon>
        <taxon>Betaproteobacteria</taxon>
        <taxon>Burkholderiales</taxon>
        <taxon>Burkholderiaceae</taxon>
        <taxon>Trinickia</taxon>
    </lineage>
</organism>
<evidence type="ECO:0000313" key="6">
    <source>
        <dbReference type="EMBL" id="PMS30788.1"/>
    </source>
</evidence>
<evidence type="ECO:0000313" key="7">
    <source>
        <dbReference type="EMBL" id="PTB18022.1"/>
    </source>
</evidence>
<dbReference type="GO" id="GO:0044781">
    <property type="term" value="P:bacterial-type flagellum organization"/>
    <property type="evidence" value="ECO:0007669"/>
    <property type="project" value="UniProtKB-KW"/>
</dbReference>
<dbReference type="OrthoDB" id="8527993at2"/>
<dbReference type="Proteomes" id="UP000235777">
    <property type="component" value="Unassembled WGS sequence"/>
</dbReference>
<comment type="caution">
    <text evidence="6">The sequence shown here is derived from an EMBL/GenBank/DDBJ whole genome shotgun (WGS) entry which is preliminary data.</text>
</comment>
<keyword evidence="6" id="KW-0969">Cilium</keyword>
<dbReference type="Gene3D" id="1.20.58.380">
    <property type="entry name" value="Flagellar protein flit"/>
    <property type="match status" value="1"/>
</dbReference>
<gene>
    <name evidence="6" type="ORF">C0Z20_29430</name>
    <name evidence="7" type="ORF">C9I57_24600</name>
</gene>
<evidence type="ECO:0000256" key="1">
    <source>
        <dbReference type="ARBA" id="ARBA00004514"/>
    </source>
</evidence>
<dbReference type="RefSeq" id="WP_018442655.1">
    <property type="nucleotide sequence ID" value="NZ_KB890189.1"/>
</dbReference>
<dbReference type="EMBL" id="PYUC01000014">
    <property type="protein sequence ID" value="PTB18022.1"/>
    <property type="molecule type" value="Genomic_DNA"/>
</dbReference>
<keyword evidence="6" id="KW-0966">Cell projection</keyword>
<dbReference type="Proteomes" id="UP000240638">
    <property type="component" value="Unassembled WGS sequence"/>
</dbReference>
<evidence type="ECO:0000256" key="2">
    <source>
        <dbReference type="ARBA" id="ARBA00022490"/>
    </source>
</evidence>
<name>A0A2N7WMX2_9BURK</name>
<dbReference type="AlphaFoldDB" id="A0A2N7WMX2"/>
<comment type="subcellular location">
    <subcellularLocation>
        <location evidence="1">Cytoplasm</location>
        <location evidence="1">Cytosol</location>
    </subcellularLocation>
</comment>
<keyword evidence="8" id="KW-1185">Reference proteome</keyword>
<keyword evidence="2" id="KW-0963">Cytoplasm</keyword>